<dbReference type="GO" id="GO:0005524">
    <property type="term" value="F:ATP binding"/>
    <property type="evidence" value="ECO:0007669"/>
    <property type="project" value="UniProtKB-UniRule"/>
</dbReference>
<dbReference type="CDD" id="cd14066">
    <property type="entry name" value="STKc_IRAK"/>
    <property type="match status" value="1"/>
</dbReference>
<proteinExistence type="inferred from homology"/>
<comment type="catalytic activity">
    <reaction evidence="9">
        <text>L-seryl-[protein] + ATP = O-phospho-L-seryl-[protein] + ADP + H(+)</text>
        <dbReference type="Rhea" id="RHEA:17989"/>
        <dbReference type="Rhea" id="RHEA-COMP:9863"/>
        <dbReference type="Rhea" id="RHEA-COMP:11604"/>
        <dbReference type="ChEBI" id="CHEBI:15378"/>
        <dbReference type="ChEBI" id="CHEBI:29999"/>
        <dbReference type="ChEBI" id="CHEBI:30616"/>
        <dbReference type="ChEBI" id="CHEBI:83421"/>
        <dbReference type="ChEBI" id="CHEBI:456216"/>
        <dbReference type="EC" id="2.7.11.1"/>
    </reaction>
</comment>
<evidence type="ECO:0000256" key="7">
    <source>
        <dbReference type="ARBA" id="ARBA00022840"/>
    </source>
</evidence>
<dbReference type="GO" id="GO:0045087">
    <property type="term" value="P:innate immune response"/>
    <property type="evidence" value="ECO:0007669"/>
    <property type="project" value="UniProtKB-ARBA"/>
</dbReference>
<evidence type="ECO:0000256" key="4">
    <source>
        <dbReference type="ARBA" id="ARBA00022679"/>
    </source>
</evidence>
<keyword evidence="4" id="KW-0808">Transferase</keyword>
<feature type="compositionally biased region" description="Polar residues" evidence="11">
    <location>
        <begin position="676"/>
        <end position="693"/>
    </location>
</feature>
<dbReference type="InterPro" id="IPR011009">
    <property type="entry name" value="Kinase-like_dom_sf"/>
</dbReference>
<dbReference type="SUPFAM" id="SSF47986">
    <property type="entry name" value="DEATH domain"/>
    <property type="match status" value="1"/>
</dbReference>
<sequence>MARKMFVYELPYSVRKPLCRILDATDKWEELGGEHMGFDYTYLQYIRRKDSPTDELLTSWGNQNHSVDDLFILLSKMQHYRAMSLFKDLVQQQYHHLLKEGEELMNHHQANKAVDNRPSLRQNGIDTPESSQGAARQSPDAIVPQTFEDNKDLGLDLDNLNLAPDSPANKMNRKALNEVKTQNIPNSRRSLHLDQNLNAHLVPNGQSQTDHNLNNNPQPDKPGQERKLSNVSVTSSVMESLTPFISYEELEEATNGWDTTCILGRGGFGTVYKGTWKNTLVAIKKLEAQRDHQIPSSELNSSQIQSMRELRYLNSHRHDNILSLYGYNVTDSTCCLVYQYMANGSLEDRLLCRKNTRPLNWAQRLNIMTGTARGIQFLHSLGQKPLVHGDIKSANILLDNNFEPRLGDFGLAREGPLQQYTHVKVSRVHGTRPYLPDEFLRGKQFSVKVDTYSFGVVLFEVATGLRAYDENRKEKFLKDHIMSHSGELCSLADPQAGPDYCSSAAGLLTVGRSCVVTRPKDRPDMKVVLNDVDILYTNYKDAERVTSLVRQCSPTLINPLQLQVMHDELRNRTLQVSPQPISVPFPFPNQAQYLSPEDQRFAQGIGAVEVIPVKGMPQPVIIHHPPPTVTVYPPSGPAPSSPSHSDGAYKLPSMLDTSYRPLVTLLDSKEELGGPQTATVPVQANETPAVNSV</sequence>
<dbReference type="Gene3D" id="1.10.533.10">
    <property type="entry name" value="Death Domain, Fas"/>
    <property type="match status" value="1"/>
</dbReference>
<dbReference type="PROSITE" id="PS00108">
    <property type="entry name" value="PROTEIN_KINASE_ST"/>
    <property type="match status" value="1"/>
</dbReference>
<evidence type="ECO:0000256" key="8">
    <source>
        <dbReference type="ARBA" id="ARBA00047899"/>
    </source>
</evidence>
<comment type="catalytic activity">
    <reaction evidence="8">
        <text>L-threonyl-[protein] + ATP = O-phospho-L-threonyl-[protein] + ADP + H(+)</text>
        <dbReference type="Rhea" id="RHEA:46608"/>
        <dbReference type="Rhea" id="RHEA-COMP:11060"/>
        <dbReference type="Rhea" id="RHEA-COMP:11605"/>
        <dbReference type="ChEBI" id="CHEBI:15378"/>
        <dbReference type="ChEBI" id="CHEBI:30013"/>
        <dbReference type="ChEBI" id="CHEBI:30616"/>
        <dbReference type="ChEBI" id="CHEBI:61977"/>
        <dbReference type="ChEBI" id="CHEBI:456216"/>
        <dbReference type="EC" id="2.7.11.1"/>
    </reaction>
</comment>
<comment type="similarity">
    <text evidence="1">Belongs to the protein kinase superfamily. TKL Ser/Thr protein kinase family. Pelle subfamily.</text>
</comment>
<evidence type="ECO:0000313" key="13">
    <source>
        <dbReference type="EMBL" id="JAS62474.1"/>
    </source>
</evidence>
<feature type="compositionally biased region" description="Polar residues" evidence="11">
    <location>
        <begin position="201"/>
        <end position="218"/>
    </location>
</feature>
<protein>
    <recommendedName>
        <fullName evidence="2">non-specific serine/threonine protein kinase</fullName>
        <ecNumber evidence="2">2.7.11.1</ecNumber>
    </recommendedName>
</protein>
<dbReference type="FunFam" id="1.10.510.10:FF:000754">
    <property type="entry name" value="Interleukin-1 receptor-associated kinase"/>
    <property type="match status" value="1"/>
</dbReference>
<evidence type="ECO:0000256" key="11">
    <source>
        <dbReference type="SAM" id="MobiDB-lite"/>
    </source>
</evidence>
<dbReference type="Pfam" id="PF00069">
    <property type="entry name" value="Pkinase"/>
    <property type="match status" value="1"/>
</dbReference>
<keyword evidence="3" id="KW-0723">Serine/threonine-protein kinase</keyword>
<feature type="binding site" evidence="10">
    <location>
        <position position="285"/>
    </location>
    <ligand>
        <name>ATP</name>
        <dbReference type="ChEBI" id="CHEBI:30616"/>
    </ligand>
</feature>
<feature type="region of interest" description="Disordered" evidence="11">
    <location>
        <begin position="201"/>
        <end position="231"/>
    </location>
</feature>
<evidence type="ECO:0000256" key="9">
    <source>
        <dbReference type="ARBA" id="ARBA00048679"/>
    </source>
</evidence>
<name>A0A1B6GJ58_9HEMI</name>
<dbReference type="PROSITE" id="PS50011">
    <property type="entry name" value="PROTEIN_KINASE_DOM"/>
    <property type="match status" value="1"/>
</dbReference>
<dbReference type="SMART" id="SM00220">
    <property type="entry name" value="S_TKc"/>
    <property type="match status" value="1"/>
</dbReference>
<dbReference type="SUPFAM" id="SSF56112">
    <property type="entry name" value="Protein kinase-like (PK-like)"/>
    <property type="match status" value="1"/>
</dbReference>
<dbReference type="Gene3D" id="3.30.200.20">
    <property type="entry name" value="Phosphorylase Kinase, domain 1"/>
    <property type="match status" value="1"/>
</dbReference>
<feature type="domain" description="Protein kinase" evidence="12">
    <location>
        <begin position="257"/>
        <end position="536"/>
    </location>
</feature>
<dbReference type="EMBL" id="GECZ01007295">
    <property type="protein sequence ID" value="JAS62474.1"/>
    <property type="molecule type" value="Transcribed_RNA"/>
</dbReference>
<dbReference type="InterPro" id="IPR008271">
    <property type="entry name" value="Ser/Thr_kinase_AS"/>
</dbReference>
<dbReference type="Gene3D" id="1.10.510.10">
    <property type="entry name" value="Transferase(Phosphotransferase) domain 1"/>
    <property type="match status" value="1"/>
</dbReference>
<gene>
    <name evidence="13" type="ORF">g.1982</name>
</gene>
<dbReference type="InterPro" id="IPR000719">
    <property type="entry name" value="Prot_kinase_dom"/>
</dbReference>
<feature type="region of interest" description="Disordered" evidence="11">
    <location>
        <begin position="113"/>
        <end position="139"/>
    </location>
</feature>
<evidence type="ECO:0000256" key="10">
    <source>
        <dbReference type="PROSITE-ProRule" id="PRU10141"/>
    </source>
</evidence>
<organism evidence="13">
    <name type="scientific">Cuerna arida</name>
    <dbReference type="NCBI Taxonomy" id="1464854"/>
    <lineage>
        <taxon>Eukaryota</taxon>
        <taxon>Metazoa</taxon>
        <taxon>Ecdysozoa</taxon>
        <taxon>Arthropoda</taxon>
        <taxon>Hexapoda</taxon>
        <taxon>Insecta</taxon>
        <taxon>Pterygota</taxon>
        <taxon>Neoptera</taxon>
        <taxon>Paraneoptera</taxon>
        <taxon>Hemiptera</taxon>
        <taxon>Auchenorrhyncha</taxon>
        <taxon>Membracoidea</taxon>
        <taxon>Cicadellidae</taxon>
        <taxon>Cicadellinae</taxon>
        <taxon>Proconiini</taxon>
        <taxon>Cuerna</taxon>
    </lineage>
</organism>
<evidence type="ECO:0000256" key="3">
    <source>
        <dbReference type="ARBA" id="ARBA00022527"/>
    </source>
</evidence>
<keyword evidence="6" id="KW-0418">Kinase</keyword>
<dbReference type="InterPro" id="IPR017441">
    <property type="entry name" value="Protein_kinase_ATP_BS"/>
</dbReference>
<evidence type="ECO:0000256" key="6">
    <source>
        <dbReference type="ARBA" id="ARBA00022777"/>
    </source>
</evidence>
<dbReference type="PANTHER" id="PTHR48006">
    <property type="entry name" value="LEUCINE-RICH REPEAT-CONTAINING PROTEIN DDB_G0281931-RELATED"/>
    <property type="match status" value="1"/>
</dbReference>
<dbReference type="InterPro" id="IPR000488">
    <property type="entry name" value="Death_dom"/>
</dbReference>
<dbReference type="InterPro" id="IPR011029">
    <property type="entry name" value="DEATH-like_dom_sf"/>
</dbReference>
<dbReference type="PANTHER" id="PTHR48006:SF102">
    <property type="entry name" value="LEUCINE-RICH REPEAT-CONTAINING PROTEIN DDB_G0281931-RELATED"/>
    <property type="match status" value="1"/>
</dbReference>
<feature type="region of interest" description="Disordered" evidence="11">
    <location>
        <begin position="673"/>
        <end position="693"/>
    </location>
</feature>
<dbReference type="InterPro" id="IPR051824">
    <property type="entry name" value="LRR_Rcpt-Like_S/T_Kinase"/>
</dbReference>
<dbReference type="GO" id="GO:0004674">
    <property type="term" value="F:protein serine/threonine kinase activity"/>
    <property type="evidence" value="ECO:0007669"/>
    <property type="project" value="UniProtKB-KW"/>
</dbReference>
<evidence type="ECO:0000256" key="1">
    <source>
        <dbReference type="ARBA" id="ARBA00008718"/>
    </source>
</evidence>
<dbReference type="CDD" id="cd08307">
    <property type="entry name" value="Death_Pelle"/>
    <property type="match status" value="1"/>
</dbReference>
<accession>A0A1B6GJ58</accession>
<keyword evidence="7 10" id="KW-0067">ATP-binding</keyword>
<keyword evidence="5 10" id="KW-0547">Nucleotide-binding</keyword>
<reference evidence="13" key="1">
    <citation type="submission" date="2015-11" db="EMBL/GenBank/DDBJ databases">
        <title>De novo transcriptome assembly of four potential Pierce s Disease insect vectors from Arizona vineyards.</title>
        <authorList>
            <person name="Tassone E.E."/>
        </authorList>
    </citation>
    <scope>NUCLEOTIDE SEQUENCE</scope>
</reference>
<feature type="non-terminal residue" evidence="13">
    <location>
        <position position="693"/>
    </location>
</feature>
<feature type="compositionally biased region" description="Polar residues" evidence="11">
    <location>
        <begin position="119"/>
        <end position="135"/>
    </location>
</feature>
<dbReference type="Pfam" id="PF00531">
    <property type="entry name" value="Death"/>
    <property type="match status" value="1"/>
</dbReference>
<dbReference type="PROSITE" id="PS00107">
    <property type="entry name" value="PROTEIN_KINASE_ATP"/>
    <property type="match status" value="1"/>
</dbReference>
<dbReference type="EC" id="2.7.11.1" evidence="2"/>
<dbReference type="AlphaFoldDB" id="A0A1B6GJ58"/>
<dbReference type="GO" id="GO:0007165">
    <property type="term" value="P:signal transduction"/>
    <property type="evidence" value="ECO:0007669"/>
    <property type="project" value="InterPro"/>
</dbReference>
<evidence type="ECO:0000259" key="12">
    <source>
        <dbReference type="PROSITE" id="PS50011"/>
    </source>
</evidence>
<evidence type="ECO:0000256" key="2">
    <source>
        <dbReference type="ARBA" id="ARBA00012513"/>
    </source>
</evidence>
<evidence type="ECO:0000256" key="5">
    <source>
        <dbReference type="ARBA" id="ARBA00022741"/>
    </source>
</evidence>
<dbReference type="InterPro" id="IPR037924">
    <property type="entry name" value="Pelle_death"/>
</dbReference>